<keyword evidence="1" id="KW-0067">ATP-binding</keyword>
<dbReference type="EC" id="2.7.11.-" evidence="1"/>
<dbReference type="InterPro" id="IPR036890">
    <property type="entry name" value="HATPase_C_sf"/>
</dbReference>
<proteinExistence type="inferred from homology"/>
<keyword evidence="1" id="KW-0496">Mitochondrion</keyword>
<reference evidence="3" key="1">
    <citation type="submission" date="2021-03" db="EMBL/GenBank/DDBJ databases">
        <title>Evolutionary innovations through gain and loss of genes in the ectomycorrhizal Boletales.</title>
        <authorList>
            <person name="Wu G."/>
            <person name="Miyauchi S."/>
            <person name="Morin E."/>
            <person name="Yang Z.-L."/>
            <person name="Xu J."/>
            <person name="Martin F.M."/>
        </authorList>
    </citation>
    <scope>NUCLEOTIDE SEQUENCE</scope>
    <source>
        <strain evidence="3">BR01</strain>
    </source>
</reference>
<sequence>MTRNFSGGGLSSAFIQSPSDLFSFSHVRNATRMDDDRLGALRTASSRGVRATVAEQVGEETERSTEGKNPESQAGIASHQRIGLGLPMSNIFATYFGGSLELVSLDGWGTDVFLRLPKLVELELIVTQGTNLEGIEV</sequence>
<gene>
    <name evidence="3" type="ORF">JVT61DRAFT_13240</name>
</gene>
<dbReference type="PANTHER" id="PTHR11947">
    <property type="entry name" value="PYRUVATE DEHYDROGENASE KINASE"/>
    <property type="match status" value="1"/>
</dbReference>
<dbReference type="GO" id="GO:0004740">
    <property type="term" value="F:pyruvate dehydrogenase (acetyl-transferring) kinase activity"/>
    <property type="evidence" value="ECO:0007669"/>
    <property type="project" value="TreeGrafter"/>
</dbReference>
<dbReference type="SUPFAM" id="SSF55874">
    <property type="entry name" value="ATPase domain of HSP90 chaperone/DNA topoisomerase II/histidine kinase"/>
    <property type="match status" value="1"/>
</dbReference>
<name>A0A8I2YTC9_9AGAM</name>
<feature type="region of interest" description="Disordered" evidence="2">
    <location>
        <begin position="51"/>
        <end position="76"/>
    </location>
</feature>
<evidence type="ECO:0000313" key="3">
    <source>
        <dbReference type="EMBL" id="KAG6378954.1"/>
    </source>
</evidence>
<accession>A0A8I2YTC9</accession>
<comment type="caution">
    <text evidence="3">The sequence shown here is derived from an EMBL/GenBank/DDBJ whole genome shotgun (WGS) entry which is preliminary data.</text>
</comment>
<dbReference type="GO" id="GO:0010906">
    <property type="term" value="P:regulation of glucose metabolic process"/>
    <property type="evidence" value="ECO:0007669"/>
    <property type="project" value="TreeGrafter"/>
</dbReference>
<comment type="similarity">
    <text evidence="1">Belongs to the PDK/BCKDK protein kinase family.</text>
</comment>
<evidence type="ECO:0000256" key="2">
    <source>
        <dbReference type="SAM" id="MobiDB-lite"/>
    </source>
</evidence>
<dbReference type="GO" id="GO:0005759">
    <property type="term" value="C:mitochondrial matrix"/>
    <property type="evidence" value="ECO:0007669"/>
    <property type="project" value="UniProtKB-SubCell"/>
</dbReference>
<protein>
    <recommendedName>
        <fullName evidence="1">Protein-serine/threonine kinase</fullName>
        <ecNumber evidence="1">2.7.11.-</ecNumber>
    </recommendedName>
</protein>
<evidence type="ECO:0000256" key="1">
    <source>
        <dbReference type="RuleBase" id="RU366032"/>
    </source>
</evidence>
<dbReference type="Proteomes" id="UP000683000">
    <property type="component" value="Unassembled WGS sequence"/>
</dbReference>
<keyword evidence="1" id="KW-0547">Nucleotide-binding</keyword>
<dbReference type="OrthoDB" id="3264224at2759"/>
<dbReference type="AlphaFoldDB" id="A0A8I2YTC9"/>
<dbReference type="Gene3D" id="3.30.565.10">
    <property type="entry name" value="Histidine kinase-like ATPase, C-terminal domain"/>
    <property type="match status" value="1"/>
</dbReference>
<organism evidence="3 4">
    <name type="scientific">Boletus reticuloceps</name>
    <dbReference type="NCBI Taxonomy" id="495285"/>
    <lineage>
        <taxon>Eukaryota</taxon>
        <taxon>Fungi</taxon>
        <taxon>Dikarya</taxon>
        <taxon>Basidiomycota</taxon>
        <taxon>Agaricomycotina</taxon>
        <taxon>Agaricomycetes</taxon>
        <taxon>Agaricomycetidae</taxon>
        <taxon>Boletales</taxon>
        <taxon>Boletineae</taxon>
        <taxon>Boletaceae</taxon>
        <taxon>Boletoideae</taxon>
        <taxon>Boletus</taxon>
    </lineage>
</organism>
<keyword evidence="1" id="KW-0418">Kinase</keyword>
<keyword evidence="1" id="KW-0808">Transferase</keyword>
<keyword evidence="4" id="KW-1185">Reference proteome</keyword>
<evidence type="ECO:0000313" key="4">
    <source>
        <dbReference type="Proteomes" id="UP000683000"/>
    </source>
</evidence>
<dbReference type="GO" id="GO:0005524">
    <property type="term" value="F:ATP binding"/>
    <property type="evidence" value="ECO:0007669"/>
    <property type="project" value="UniProtKB-UniRule"/>
</dbReference>
<dbReference type="InterPro" id="IPR039028">
    <property type="entry name" value="BCKD/PDK"/>
</dbReference>
<comment type="subcellular location">
    <subcellularLocation>
        <location evidence="1">Mitochondrion matrix</location>
    </subcellularLocation>
</comment>
<feature type="compositionally biased region" description="Basic and acidic residues" evidence="2">
    <location>
        <begin position="60"/>
        <end position="69"/>
    </location>
</feature>
<dbReference type="EMBL" id="JAGFBS010000006">
    <property type="protein sequence ID" value="KAG6378954.1"/>
    <property type="molecule type" value="Genomic_DNA"/>
</dbReference>
<dbReference type="PANTHER" id="PTHR11947:SF25">
    <property type="entry name" value="[PYRUVATE DEHYDROGENASE (ACETYL-TRANSFERRING)] KINASE 2, MITOCHONDRIAL"/>
    <property type="match status" value="1"/>
</dbReference>